<protein>
    <recommendedName>
        <fullName evidence="9">Glycosyltransferase RgtA/B/C/D-like domain-containing protein</fullName>
    </recommendedName>
</protein>
<dbReference type="PANTHER" id="PTHR33908">
    <property type="entry name" value="MANNOSYLTRANSFERASE YKCB-RELATED"/>
    <property type="match status" value="1"/>
</dbReference>
<sequence length="532" mass="60610">MNGLFSYLFSDKKYFRLALVIFITALGVRLFIFGILFFRLGEWSGLAWIDANNYMALARNLSLGNGFSLSDSLPFEPHTLRTPGYPVFLSLFYYLFGVYWPASLFEAVLNSFVPVFIFWLCLRITDNLKTSAIAGFLTVFDYHIAVHTLTLNTESIFVFITVLAVVLIYQYIETPSFKKAAVIGFLSGFAALTRPFFYYAFPLIFIFLVISSVRRNGVILGVSEGTGAVRHPEGLARRVFNLLFRPFIAFRATTDAGFLALLPLKARLASGGRMMAPALCFLFIALALVVPWMYRNKQVSGQFTLSTLGWYNMYTRMAAMVNATVSQKSYIQSLENLMNQLKNEGYISRADEHELFDVKFIPLLKERTIEILKEHPKETILVQLNSVQTLFTQDDLLYILNHSRLLPDAKRPPIPLSLLLLQKGPSAWRDMLPYLKGQYLIPYAMRVVWLVFWVLSVLGAWVLVRNGVYNQKAMAYFLIALIFLTVLVSLPVSAALNARYRVPFAPFYFIFVATGVVFVFSKIKFLISRKQH</sequence>
<feature type="transmembrane region" description="Helical" evidence="8">
    <location>
        <begin position="443"/>
        <end position="464"/>
    </location>
</feature>
<keyword evidence="7 8" id="KW-0472">Membrane</keyword>
<keyword evidence="3" id="KW-0328">Glycosyltransferase</keyword>
<feature type="domain" description="Glycosyltransferase RgtA/B/C/D-like" evidence="9">
    <location>
        <begin position="82"/>
        <end position="215"/>
    </location>
</feature>
<evidence type="ECO:0000256" key="4">
    <source>
        <dbReference type="ARBA" id="ARBA00022679"/>
    </source>
</evidence>
<feature type="transmembrane region" description="Helical" evidence="8">
    <location>
        <begin position="476"/>
        <end position="496"/>
    </location>
</feature>
<feature type="transmembrane region" description="Helical" evidence="8">
    <location>
        <begin position="14"/>
        <end position="38"/>
    </location>
</feature>
<keyword evidence="6 8" id="KW-1133">Transmembrane helix</keyword>
<dbReference type="GO" id="GO:0016763">
    <property type="term" value="F:pentosyltransferase activity"/>
    <property type="evidence" value="ECO:0007669"/>
    <property type="project" value="TreeGrafter"/>
</dbReference>
<proteinExistence type="predicted"/>
<keyword evidence="5 8" id="KW-0812">Transmembrane</keyword>
<name>A0A1G2LS68_9BACT</name>
<evidence type="ECO:0000256" key="5">
    <source>
        <dbReference type="ARBA" id="ARBA00022692"/>
    </source>
</evidence>
<reference evidence="10 11" key="1">
    <citation type="journal article" date="2016" name="Nat. Commun.">
        <title>Thousands of microbial genomes shed light on interconnected biogeochemical processes in an aquifer system.</title>
        <authorList>
            <person name="Anantharaman K."/>
            <person name="Brown C.T."/>
            <person name="Hug L.A."/>
            <person name="Sharon I."/>
            <person name="Castelle C.J."/>
            <person name="Probst A.J."/>
            <person name="Thomas B.C."/>
            <person name="Singh A."/>
            <person name="Wilkins M.J."/>
            <person name="Karaoz U."/>
            <person name="Brodie E.L."/>
            <person name="Williams K.H."/>
            <person name="Hubbard S.S."/>
            <person name="Banfield J.F."/>
        </authorList>
    </citation>
    <scope>NUCLEOTIDE SEQUENCE [LARGE SCALE GENOMIC DNA]</scope>
</reference>
<dbReference type="Pfam" id="PF13231">
    <property type="entry name" value="PMT_2"/>
    <property type="match status" value="1"/>
</dbReference>
<evidence type="ECO:0000259" key="9">
    <source>
        <dbReference type="Pfam" id="PF13231"/>
    </source>
</evidence>
<dbReference type="EMBL" id="MHQY01000018">
    <property type="protein sequence ID" value="OHA13709.1"/>
    <property type="molecule type" value="Genomic_DNA"/>
</dbReference>
<dbReference type="AlphaFoldDB" id="A0A1G2LS68"/>
<evidence type="ECO:0000256" key="6">
    <source>
        <dbReference type="ARBA" id="ARBA00022989"/>
    </source>
</evidence>
<comment type="caution">
    <text evidence="10">The sequence shown here is derived from an EMBL/GenBank/DDBJ whole genome shotgun (WGS) entry which is preliminary data.</text>
</comment>
<feature type="transmembrane region" description="Helical" evidence="8">
    <location>
        <begin position="508"/>
        <end position="527"/>
    </location>
</feature>
<feature type="transmembrane region" description="Helical" evidence="8">
    <location>
        <begin position="274"/>
        <end position="294"/>
    </location>
</feature>
<evidence type="ECO:0000256" key="1">
    <source>
        <dbReference type="ARBA" id="ARBA00004651"/>
    </source>
</evidence>
<dbReference type="InterPro" id="IPR038731">
    <property type="entry name" value="RgtA/B/C-like"/>
</dbReference>
<dbReference type="GO" id="GO:0009103">
    <property type="term" value="P:lipopolysaccharide biosynthetic process"/>
    <property type="evidence" value="ECO:0007669"/>
    <property type="project" value="UniProtKB-ARBA"/>
</dbReference>
<evidence type="ECO:0000256" key="7">
    <source>
        <dbReference type="ARBA" id="ARBA00023136"/>
    </source>
</evidence>
<gene>
    <name evidence="10" type="ORF">A3G49_04885</name>
</gene>
<comment type="subcellular location">
    <subcellularLocation>
        <location evidence="1">Cell membrane</location>
        <topology evidence="1">Multi-pass membrane protein</topology>
    </subcellularLocation>
</comment>
<evidence type="ECO:0000256" key="8">
    <source>
        <dbReference type="SAM" id="Phobius"/>
    </source>
</evidence>
<feature type="transmembrane region" description="Helical" evidence="8">
    <location>
        <begin position="184"/>
        <end position="210"/>
    </location>
</feature>
<dbReference type="GO" id="GO:0005886">
    <property type="term" value="C:plasma membrane"/>
    <property type="evidence" value="ECO:0007669"/>
    <property type="project" value="UniProtKB-SubCell"/>
</dbReference>
<keyword evidence="4" id="KW-0808">Transferase</keyword>
<feature type="transmembrane region" description="Helical" evidence="8">
    <location>
        <begin position="91"/>
        <end position="120"/>
    </location>
</feature>
<keyword evidence="2" id="KW-1003">Cell membrane</keyword>
<evidence type="ECO:0000313" key="11">
    <source>
        <dbReference type="Proteomes" id="UP000177171"/>
    </source>
</evidence>
<evidence type="ECO:0000256" key="3">
    <source>
        <dbReference type="ARBA" id="ARBA00022676"/>
    </source>
</evidence>
<organism evidence="10 11">
    <name type="scientific">Candidatus Sungbacteria bacterium RIFCSPLOWO2_12_FULL_41_11</name>
    <dbReference type="NCBI Taxonomy" id="1802286"/>
    <lineage>
        <taxon>Bacteria</taxon>
        <taxon>Candidatus Sungiibacteriota</taxon>
    </lineage>
</organism>
<dbReference type="InterPro" id="IPR050297">
    <property type="entry name" value="LipidA_mod_glycosyltrf_83"/>
</dbReference>
<feature type="transmembrane region" description="Helical" evidence="8">
    <location>
        <begin position="155"/>
        <end position="172"/>
    </location>
</feature>
<evidence type="ECO:0000313" key="10">
    <source>
        <dbReference type="EMBL" id="OHA13709.1"/>
    </source>
</evidence>
<evidence type="ECO:0000256" key="2">
    <source>
        <dbReference type="ARBA" id="ARBA00022475"/>
    </source>
</evidence>
<dbReference type="PANTHER" id="PTHR33908:SF11">
    <property type="entry name" value="MEMBRANE PROTEIN"/>
    <property type="match status" value="1"/>
</dbReference>
<accession>A0A1G2LS68</accession>
<dbReference type="Proteomes" id="UP000177171">
    <property type="component" value="Unassembled WGS sequence"/>
</dbReference>